<evidence type="ECO:0000256" key="6">
    <source>
        <dbReference type="SAM" id="Phobius"/>
    </source>
</evidence>
<feature type="transmembrane region" description="Helical" evidence="6">
    <location>
        <begin position="46"/>
        <end position="66"/>
    </location>
</feature>
<evidence type="ECO:0000256" key="1">
    <source>
        <dbReference type="ARBA" id="ARBA00004167"/>
    </source>
</evidence>
<evidence type="ECO:0000256" key="3">
    <source>
        <dbReference type="ARBA" id="ARBA00022989"/>
    </source>
</evidence>
<dbReference type="PANTHER" id="PTHR30168">
    <property type="entry name" value="PUTATIVE MEMBRANE PROTEIN YPFJ"/>
    <property type="match status" value="1"/>
</dbReference>
<feature type="region of interest" description="Disordered" evidence="5">
    <location>
        <begin position="1"/>
        <end position="26"/>
    </location>
</feature>
<evidence type="ECO:0000256" key="2">
    <source>
        <dbReference type="ARBA" id="ARBA00022692"/>
    </source>
</evidence>
<evidence type="ECO:0000313" key="7">
    <source>
        <dbReference type="EMBL" id="WXB07583.1"/>
    </source>
</evidence>
<keyword evidence="4 6" id="KW-0472">Membrane</keyword>
<dbReference type="EMBL" id="CP089983">
    <property type="protein sequence ID" value="WXB07583.1"/>
    <property type="molecule type" value="Genomic_DNA"/>
</dbReference>
<evidence type="ECO:0000256" key="5">
    <source>
        <dbReference type="SAM" id="MobiDB-lite"/>
    </source>
</evidence>
<protein>
    <submittedName>
        <fullName evidence="7">Zinc metallopeptidase</fullName>
    </submittedName>
</protein>
<dbReference type="PANTHER" id="PTHR30168:SF0">
    <property type="entry name" value="INNER MEMBRANE PROTEIN"/>
    <property type="match status" value="1"/>
</dbReference>
<accession>A0ABZ2L9G9</accession>
<sequence length="298" mass="32294">MRWDEDHESRDVIDRRGEDDGGGGGGRGPGLLGLLPLLGPLLRSPIGWLILLGIGGYYVVTSLGLLGGGGGSRAVHNDRAPNVAAGDPQKEQVSFVSFVLDDAQDTWTKEFAERKERYQRAKLVLFTNRTATGCGYGESATGPFYCPADQRVYIDLGFYKELSGRLGARGQFAQAYVIAHEIGHHVQNLLGTEERMGRGASKTGPTSASVRLELQADCYAGIWAHSTAQRKLLEDGDIESAIGAATAIGDDRLQKMSGGTVSPERWTHGSSQQRVRWFKQGYTTGKLESCDTFSAREL</sequence>
<organism evidence="7 8">
    <name type="scientific">Pendulispora rubella</name>
    <dbReference type="NCBI Taxonomy" id="2741070"/>
    <lineage>
        <taxon>Bacteria</taxon>
        <taxon>Pseudomonadati</taxon>
        <taxon>Myxococcota</taxon>
        <taxon>Myxococcia</taxon>
        <taxon>Myxococcales</taxon>
        <taxon>Sorangiineae</taxon>
        <taxon>Pendulisporaceae</taxon>
        <taxon>Pendulispora</taxon>
    </lineage>
</organism>
<reference evidence="7" key="1">
    <citation type="submission" date="2021-12" db="EMBL/GenBank/DDBJ databases">
        <title>Discovery of the Pendulisporaceae a myxobacterial family with distinct sporulation behavior and unique specialized metabolism.</title>
        <authorList>
            <person name="Garcia R."/>
            <person name="Popoff A."/>
            <person name="Bader C.D."/>
            <person name="Loehr J."/>
            <person name="Walesch S."/>
            <person name="Walt C."/>
            <person name="Boldt J."/>
            <person name="Bunk B."/>
            <person name="Haeckl F.J.F.P.J."/>
            <person name="Gunesch A.P."/>
            <person name="Birkelbach J."/>
            <person name="Nuebel U."/>
            <person name="Pietschmann T."/>
            <person name="Bach T."/>
            <person name="Mueller R."/>
        </authorList>
    </citation>
    <scope>NUCLEOTIDE SEQUENCE</scope>
    <source>
        <strain evidence="7">MSr11367</strain>
    </source>
</reference>
<comment type="subcellular location">
    <subcellularLocation>
        <location evidence="1">Membrane</location>
        <topology evidence="1">Single-pass membrane protein</topology>
    </subcellularLocation>
</comment>
<name>A0ABZ2L9G9_9BACT</name>
<evidence type="ECO:0000256" key="4">
    <source>
        <dbReference type="ARBA" id="ARBA00023136"/>
    </source>
</evidence>
<keyword evidence="8" id="KW-1185">Reference proteome</keyword>
<evidence type="ECO:0000313" key="8">
    <source>
        <dbReference type="Proteomes" id="UP001374803"/>
    </source>
</evidence>
<dbReference type="Pfam" id="PF04228">
    <property type="entry name" value="Zn_peptidase"/>
    <property type="match status" value="1"/>
</dbReference>
<feature type="compositionally biased region" description="Basic and acidic residues" evidence="5">
    <location>
        <begin position="1"/>
        <end position="19"/>
    </location>
</feature>
<keyword evidence="3 6" id="KW-1133">Transmembrane helix</keyword>
<dbReference type="Proteomes" id="UP001374803">
    <property type="component" value="Chromosome"/>
</dbReference>
<dbReference type="RefSeq" id="WP_394837246.1">
    <property type="nucleotide sequence ID" value="NZ_CP089929.1"/>
</dbReference>
<dbReference type="InterPro" id="IPR007343">
    <property type="entry name" value="Uncharacterised_pept_Zn_put"/>
</dbReference>
<proteinExistence type="predicted"/>
<gene>
    <name evidence="7" type="ORF">LVJ94_10100</name>
</gene>
<keyword evidence="2 6" id="KW-0812">Transmembrane</keyword>